<dbReference type="EMBL" id="BEXD01000644">
    <property type="protein sequence ID" value="GBB89098.1"/>
    <property type="molecule type" value="Genomic_DNA"/>
</dbReference>
<organism evidence="2 3">
    <name type="scientific">Rhizophagus clarus</name>
    <dbReference type="NCBI Taxonomy" id="94130"/>
    <lineage>
        <taxon>Eukaryota</taxon>
        <taxon>Fungi</taxon>
        <taxon>Fungi incertae sedis</taxon>
        <taxon>Mucoromycota</taxon>
        <taxon>Glomeromycotina</taxon>
        <taxon>Glomeromycetes</taxon>
        <taxon>Glomerales</taxon>
        <taxon>Glomeraceae</taxon>
        <taxon>Rhizophagus</taxon>
    </lineage>
</organism>
<keyword evidence="3" id="KW-1185">Reference proteome</keyword>
<feature type="domain" description="MULE transposase" evidence="1">
    <location>
        <begin position="2"/>
        <end position="75"/>
    </location>
</feature>
<reference evidence="2 3" key="1">
    <citation type="submission" date="2017-11" db="EMBL/GenBank/DDBJ databases">
        <title>The genome of Rhizophagus clarus HR1 reveals common genetic basis of auxotrophy among arbuscular mycorrhizal fungi.</title>
        <authorList>
            <person name="Kobayashi Y."/>
        </authorList>
    </citation>
    <scope>NUCLEOTIDE SEQUENCE [LARGE SCALE GENOMIC DNA]</scope>
    <source>
        <strain evidence="2 3">HR1</strain>
    </source>
</reference>
<dbReference type="AlphaFoldDB" id="A0A2Z6R8Q6"/>
<dbReference type="GO" id="GO:0006355">
    <property type="term" value="P:regulation of DNA-templated transcription"/>
    <property type="evidence" value="ECO:0007669"/>
    <property type="project" value="InterPro"/>
</dbReference>
<evidence type="ECO:0000259" key="1">
    <source>
        <dbReference type="Pfam" id="PF10551"/>
    </source>
</evidence>
<dbReference type="Proteomes" id="UP000247702">
    <property type="component" value="Unassembled WGS sequence"/>
</dbReference>
<accession>A0A2Z6R8Q6</accession>
<dbReference type="PANTHER" id="PTHR31669:SF251">
    <property type="entry name" value="PROTEIN FAR1-RELATED SEQUENCE"/>
    <property type="match status" value="1"/>
</dbReference>
<evidence type="ECO:0000313" key="2">
    <source>
        <dbReference type="EMBL" id="GBB89098.1"/>
    </source>
</evidence>
<proteinExistence type="predicted"/>
<name>A0A2Z6R8Q6_9GLOM</name>
<gene>
    <name evidence="2" type="ORF">RclHR1_15780003</name>
</gene>
<evidence type="ECO:0000313" key="3">
    <source>
        <dbReference type="Proteomes" id="UP000247702"/>
    </source>
</evidence>
<dbReference type="Pfam" id="PF10551">
    <property type="entry name" value="MULE"/>
    <property type="match status" value="1"/>
</dbReference>
<sequence length="109" mass="12711">MIKNNYGKFCNVANVLVEDEIVSTYIWILQCLIKATNNITPKAFCTDSEPGLINTTAHVFPTTPYFYCFFHIWQNITKHLKTELGTKFHSFSKAFYLCRNMLSIELFEQ</sequence>
<protein>
    <recommendedName>
        <fullName evidence="1">MULE transposase domain-containing protein</fullName>
    </recommendedName>
</protein>
<comment type="caution">
    <text evidence="2">The sequence shown here is derived from an EMBL/GenBank/DDBJ whole genome shotgun (WGS) entry which is preliminary data.</text>
</comment>
<dbReference type="PANTHER" id="PTHR31669">
    <property type="entry name" value="PROTEIN FAR1-RELATED SEQUENCE 10-RELATED"/>
    <property type="match status" value="1"/>
</dbReference>
<dbReference type="InterPro" id="IPR018289">
    <property type="entry name" value="MULE_transposase_dom"/>
</dbReference>
<dbReference type="InterPro" id="IPR031052">
    <property type="entry name" value="FHY3/FAR1"/>
</dbReference>